<dbReference type="STRING" id="1328759.A0A5C2RN70"/>
<evidence type="ECO:0000313" key="3">
    <source>
        <dbReference type="EMBL" id="RPD52983.1"/>
    </source>
</evidence>
<evidence type="ECO:0000256" key="1">
    <source>
        <dbReference type="ARBA" id="ARBA00023002"/>
    </source>
</evidence>
<protein>
    <recommendedName>
        <fullName evidence="2">Phenol hydroxylase-like C-terminal dimerisation domain-containing protein</fullName>
    </recommendedName>
</protein>
<organism evidence="3 4">
    <name type="scientific">Lentinus tigrinus ALCF2SS1-6</name>
    <dbReference type="NCBI Taxonomy" id="1328759"/>
    <lineage>
        <taxon>Eukaryota</taxon>
        <taxon>Fungi</taxon>
        <taxon>Dikarya</taxon>
        <taxon>Basidiomycota</taxon>
        <taxon>Agaricomycotina</taxon>
        <taxon>Agaricomycetes</taxon>
        <taxon>Polyporales</taxon>
        <taxon>Polyporaceae</taxon>
        <taxon>Lentinus</taxon>
    </lineage>
</organism>
<feature type="non-terminal residue" evidence="3">
    <location>
        <position position="1"/>
    </location>
</feature>
<dbReference type="SUPFAM" id="SSF52833">
    <property type="entry name" value="Thioredoxin-like"/>
    <property type="match status" value="1"/>
</dbReference>
<feature type="domain" description="Phenol hydroxylase-like C-terminal dimerisation" evidence="2">
    <location>
        <begin position="5"/>
        <end position="53"/>
    </location>
</feature>
<dbReference type="InterPro" id="IPR036249">
    <property type="entry name" value="Thioredoxin-like_sf"/>
</dbReference>
<keyword evidence="1" id="KW-0560">Oxidoreductase</keyword>
<accession>A0A5C2RN70</accession>
<dbReference type="GO" id="GO:0016491">
    <property type="term" value="F:oxidoreductase activity"/>
    <property type="evidence" value="ECO:0007669"/>
    <property type="project" value="UniProtKB-KW"/>
</dbReference>
<dbReference type="Gene3D" id="3.40.30.20">
    <property type="match status" value="1"/>
</dbReference>
<evidence type="ECO:0000313" key="4">
    <source>
        <dbReference type="Proteomes" id="UP000313359"/>
    </source>
</evidence>
<dbReference type="InterPro" id="IPR012941">
    <property type="entry name" value="Phe_hydrox_C_dim_dom"/>
</dbReference>
<dbReference type="InterPro" id="IPR038220">
    <property type="entry name" value="PHOX_C_sf"/>
</dbReference>
<dbReference type="Pfam" id="PF07976">
    <property type="entry name" value="Phe_hydrox_dim"/>
    <property type="match status" value="1"/>
</dbReference>
<dbReference type="Proteomes" id="UP000313359">
    <property type="component" value="Unassembled WGS sequence"/>
</dbReference>
<gene>
    <name evidence="3" type="ORF">L227DRAFT_581778</name>
</gene>
<proteinExistence type="predicted"/>
<dbReference type="OrthoDB" id="3262079at2759"/>
<evidence type="ECO:0000259" key="2">
    <source>
        <dbReference type="Pfam" id="PF07976"/>
    </source>
</evidence>
<dbReference type="AlphaFoldDB" id="A0A5C2RN70"/>
<keyword evidence="4" id="KW-1185">Reference proteome</keyword>
<name>A0A5C2RN70_9APHY</name>
<reference evidence="3" key="1">
    <citation type="journal article" date="2018" name="Genome Biol. Evol.">
        <title>Genomics and development of Lentinus tigrinus, a white-rot wood-decaying mushroom with dimorphic fruiting bodies.</title>
        <authorList>
            <person name="Wu B."/>
            <person name="Xu Z."/>
            <person name="Knudson A."/>
            <person name="Carlson A."/>
            <person name="Chen N."/>
            <person name="Kovaka S."/>
            <person name="LaButti K."/>
            <person name="Lipzen A."/>
            <person name="Pennachio C."/>
            <person name="Riley R."/>
            <person name="Schakwitz W."/>
            <person name="Umezawa K."/>
            <person name="Ohm R.A."/>
            <person name="Grigoriev I.V."/>
            <person name="Nagy L.G."/>
            <person name="Gibbons J."/>
            <person name="Hibbett D."/>
        </authorList>
    </citation>
    <scope>NUCLEOTIDE SEQUENCE [LARGE SCALE GENOMIC DNA]</scope>
    <source>
        <strain evidence="3">ALCF2SS1-6</strain>
    </source>
</reference>
<sequence>HAREGGGGFAAYGISPEAGAIVIVRPDGYVGMVAPYERVEDISAYFGSFMVENSG</sequence>
<dbReference type="EMBL" id="ML122333">
    <property type="protein sequence ID" value="RPD52983.1"/>
    <property type="molecule type" value="Genomic_DNA"/>
</dbReference>